<dbReference type="PRINTS" id="PR00377">
    <property type="entry name" value="IMPHPHTASES"/>
</dbReference>
<keyword evidence="1" id="KW-0479">Metal-binding</keyword>
<organism evidence="3">
    <name type="scientific">freshwater metagenome</name>
    <dbReference type="NCBI Taxonomy" id="449393"/>
    <lineage>
        <taxon>unclassified sequences</taxon>
        <taxon>metagenomes</taxon>
        <taxon>ecological metagenomes</taxon>
    </lineage>
</organism>
<keyword evidence="2" id="KW-0460">Magnesium</keyword>
<dbReference type="Gene3D" id="3.40.190.80">
    <property type="match status" value="1"/>
</dbReference>
<dbReference type="InterPro" id="IPR020550">
    <property type="entry name" value="Inositol_monophosphatase_CS"/>
</dbReference>
<dbReference type="PROSITE" id="PS00630">
    <property type="entry name" value="IMP_2"/>
    <property type="match status" value="1"/>
</dbReference>
<dbReference type="GO" id="GO:0046872">
    <property type="term" value="F:metal ion binding"/>
    <property type="evidence" value="ECO:0007669"/>
    <property type="project" value="UniProtKB-KW"/>
</dbReference>
<reference evidence="3" key="1">
    <citation type="submission" date="2020-05" db="EMBL/GenBank/DDBJ databases">
        <authorList>
            <person name="Chiriac C."/>
            <person name="Salcher M."/>
            <person name="Ghai R."/>
            <person name="Kavagutti S V."/>
        </authorList>
    </citation>
    <scope>NUCLEOTIDE SEQUENCE</scope>
</reference>
<protein>
    <submittedName>
        <fullName evidence="3">Unannotated protein</fullName>
    </submittedName>
</protein>
<evidence type="ECO:0000256" key="2">
    <source>
        <dbReference type="ARBA" id="ARBA00022842"/>
    </source>
</evidence>
<dbReference type="Pfam" id="PF00459">
    <property type="entry name" value="Inositol_P"/>
    <property type="match status" value="1"/>
</dbReference>
<dbReference type="PANTHER" id="PTHR20854">
    <property type="entry name" value="INOSITOL MONOPHOSPHATASE"/>
    <property type="match status" value="1"/>
</dbReference>
<name>A0A6J5ZSA4_9ZZZZ</name>
<dbReference type="PANTHER" id="PTHR20854:SF4">
    <property type="entry name" value="INOSITOL-1-MONOPHOSPHATASE-RELATED"/>
    <property type="match status" value="1"/>
</dbReference>
<dbReference type="InterPro" id="IPR000760">
    <property type="entry name" value="Inositol_monophosphatase-like"/>
</dbReference>
<dbReference type="GO" id="GO:0006020">
    <property type="term" value="P:inositol metabolic process"/>
    <property type="evidence" value="ECO:0007669"/>
    <property type="project" value="TreeGrafter"/>
</dbReference>
<accession>A0A6J5ZSA4</accession>
<dbReference type="SUPFAM" id="SSF56655">
    <property type="entry name" value="Carbohydrate phosphatase"/>
    <property type="match status" value="1"/>
</dbReference>
<proteinExistence type="predicted"/>
<dbReference type="EMBL" id="CAESAN010000079">
    <property type="protein sequence ID" value="CAB4344965.1"/>
    <property type="molecule type" value="Genomic_DNA"/>
</dbReference>
<dbReference type="Gene3D" id="3.30.540.10">
    <property type="entry name" value="Fructose-1,6-Bisphosphatase, subunit A, domain 1"/>
    <property type="match status" value="1"/>
</dbReference>
<dbReference type="GO" id="GO:0007165">
    <property type="term" value="P:signal transduction"/>
    <property type="evidence" value="ECO:0007669"/>
    <property type="project" value="TreeGrafter"/>
</dbReference>
<dbReference type="GO" id="GO:0008934">
    <property type="term" value="F:inositol monophosphate 1-phosphatase activity"/>
    <property type="evidence" value="ECO:0007669"/>
    <property type="project" value="TreeGrafter"/>
</dbReference>
<dbReference type="GO" id="GO:0046854">
    <property type="term" value="P:phosphatidylinositol phosphate biosynthetic process"/>
    <property type="evidence" value="ECO:0007669"/>
    <property type="project" value="InterPro"/>
</dbReference>
<evidence type="ECO:0000256" key="1">
    <source>
        <dbReference type="ARBA" id="ARBA00022723"/>
    </source>
</evidence>
<sequence length="283" mass="29113">MGSASALTGYGWLELSARCAAGLGDLLVQTATRDQRVAETGTIGAGGDHTLLIDQAAEEIVFRELESLHDQGARFTAISEERGQVDFGDPDCFVVIDPIDGSLNAKRGLPAYSISIAVSDGPTMADVFFGFVHDFGSSEQWHALRGEGAWLNGKMLPPVAPERRSADGRLEVVLVEGASPFNLAASSAALIEGAHRVRAFGSMAISCCQVAAGRADAMASLWSCRSVDVAAAQLVVREAGGAVCFPAAPEPLSLPLAGSDGTSAVVAAPTAAALADALAFPSL</sequence>
<gene>
    <name evidence="3" type="ORF">UFOPK3547_01012</name>
</gene>
<evidence type="ECO:0000313" key="3">
    <source>
        <dbReference type="EMBL" id="CAB4344965.1"/>
    </source>
</evidence>
<dbReference type="AlphaFoldDB" id="A0A6J5ZSA4"/>